<protein>
    <submittedName>
        <fullName evidence="2">Uncharacterized protein</fullName>
    </submittedName>
</protein>
<dbReference type="EMBL" id="LBOG01000007">
    <property type="protein sequence ID" value="KKP29860.1"/>
    <property type="molecule type" value="Genomic_DNA"/>
</dbReference>
<feature type="chain" id="PRO_5002531114" evidence="1">
    <location>
        <begin position="31"/>
        <end position="134"/>
    </location>
</feature>
<dbReference type="AlphaFoldDB" id="A0A0G0AT18"/>
<evidence type="ECO:0000256" key="1">
    <source>
        <dbReference type="SAM" id="SignalP"/>
    </source>
</evidence>
<dbReference type="Proteomes" id="UP000034934">
    <property type="component" value="Unassembled WGS sequence"/>
</dbReference>
<evidence type="ECO:0000313" key="2">
    <source>
        <dbReference type="EMBL" id="KKP29860.1"/>
    </source>
</evidence>
<name>A0A0G0AT18_9BACT</name>
<feature type="signal peptide" evidence="1">
    <location>
        <begin position="1"/>
        <end position="30"/>
    </location>
</feature>
<proteinExistence type="predicted"/>
<evidence type="ECO:0000313" key="3">
    <source>
        <dbReference type="Proteomes" id="UP000034934"/>
    </source>
</evidence>
<organism evidence="2 3">
    <name type="scientific">Candidatus Nomurabacteria bacterium GW2011_GWF1_31_48</name>
    <dbReference type="NCBI Taxonomy" id="1618767"/>
    <lineage>
        <taxon>Bacteria</taxon>
        <taxon>Candidatus Nomuraibacteriota</taxon>
    </lineage>
</organism>
<reference evidence="2 3" key="1">
    <citation type="journal article" date="2015" name="Nature">
        <title>rRNA introns, odd ribosomes, and small enigmatic genomes across a large radiation of phyla.</title>
        <authorList>
            <person name="Brown C.T."/>
            <person name="Hug L.A."/>
            <person name="Thomas B.C."/>
            <person name="Sharon I."/>
            <person name="Castelle C.J."/>
            <person name="Singh A."/>
            <person name="Wilkins M.J."/>
            <person name="Williams K.H."/>
            <person name="Banfield J.F."/>
        </authorList>
    </citation>
    <scope>NUCLEOTIDE SEQUENCE [LARGE SCALE GENOMIC DNA]</scope>
</reference>
<comment type="caution">
    <text evidence="2">The sequence shown here is derived from an EMBL/GenBank/DDBJ whole genome shotgun (WGS) entry which is preliminary data.</text>
</comment>
<keyword evidence="1" id="KW-0732">Signal</keyword>
<accession>A0A0G0AT18</accession>
<sequence length="134" mass="14354">MNKTKKMILGLGTLALILGVSGAITSQASAYKGDPAVKGPNYSIERHTAMEKAFETNDYTAWKSLMNGQGRVSQVVNQDNFAKFAEAHKLAENGDLAGAKKVREELGLGLKNGSGQAMGNKLGRGMNRNNITNR</sequence>
<gene>
    <name evidence="2" type="ORF">UR19_C0007G0034</name>
</gene>